<keyword evidence="4" id="KW-0158">Chromosome</keyword>
<gene>
    <name evidence="8" type="ORF">AKJ44_00195</name>
</gene>
<dbReference type="AlphaFoldDB" id="A0A133V7X4"/>
<feature type="domain" description="Transcription factor CBF/NF-Y/archaeal histone" evidence="7">
    <location>
        <begin position="3"/>
        <end position="65"/>
    </location>
</feature>
<dbReference type="GO" id="GO:0046982">
    <property type="term" value="F:protein heterodimerization activity"/>
    <property type="evidence" value="ECO:0007669"/>
    <property type="project" value="InterPro"/>
</dbReference>
<evidence type="ECO:0000256" key="4">
    <source>
        <dbReference type="ARBA" id="ARBA00022454"/>
    </source>
</evidence>
<dbReference type="GO" id="GO:0005694">
    <property type="term" value="C:chromosome"/>
    <property type="evidence" value="ECO:0007669"/>
    <property type="project" value="UniProtKB-SubCell"/>
</dbReference>
<dbReference type="Gene3D" id="1.10.20.10">
    <property type="entry name" value="Histone, subunit A"/>
    <property type="match status" value="1"/>
</dbReference>
<dbReference type="GO" id="GO:0005737">
    <property type="term" value="C:cytoplasm"/>
    <property type="evidence" value="ECO:0007669"/>
    <property type="project" value="UniProtKB-SubCell"/>
</dbReference>
<dbReference type="InterPro" id="IPR050004">
    <property type="entry name" value="HmfB-like"/>
</dbReference>
<dbReference type="Proteomes" id="UP000070035">
    <property type="component" value="Unassembled WGS sequence"/>
</dbReference>
<evidence type="ECO:0000256" key="3">
    <source>
        <dbReference type="ARBA" id="ARBA00008264"/>
    </source>
</evidence>
<dbReference type="PANTHER" id="PTHR47828">
    <property type="entry name" value="ARCHAEAL HISTONE A"/>
    <property type="match status" value="1"/>
</dbReference>
<sequence>MPEFPLSTMKRLLRRAGNERVSRSAAIELSAVLESVGEDIAEQAVRSADNRGVKTVSEEDVRTAVKALNRPRIRW</sequence>
<evidence type="ECO:0000256" key="6">
    <source>
        <dbReference type="ARBA" id="ARBA00023125"/>
    </source>
</evidence>
<dbReference type="NCBIfam" id="NF043032">
    <property type="entry name" value="archaea_histone"/>
    <property type="match status" value="1"/>
</dbReference>
<evidence type="ECO:0000313" key="8">
    <source>
        <dbReference type="EMBL" id="KXB02534.1"/>
    </source>
</evidence>
<reference evidence="8 9" key="1">
    <citation type="journal article" date="2016" name="Sci. Rep.">
        <title>Metabolic traits of an uncultured archaeal lineage -MSBL1- from brine pools of the Red Sea.</title>
        <authorList>
            <person name="Mwirichia R."/>
            <person name="Alam I."/>
            <person name="Rashid M."/>
            <person name="Vinu M."/>
            <person name="Ba-Alawi W."/>
            <person name="Anthony Kamau A."/>
            <person name="Kamanda Ngugi D."/>
            <person name="Goker M."/>
            <person name="Klenk H.P."/>
            <person name="Bajic V."/>
            <person name="Stingl U."/>
        </authorList>
    </citation>
    <scope>NUCLEOTIDE SEQUENCE [LARGE SCALE GENOMIC DNA]</scope>
    <source>
        <strain evidence="8">SCGC-AAA261F17</strain>
    </source>
</reference>
<comment type="subcellular location">
    <subcellularLocation>
        <location evidence="1">Chromosome</location>
    </subcellularLocation>
    <subcellularLocation>
        <location evidence="2">Cytoplasm</location>
    </subcellularLocation>
</comment>
<comment type="similarity">
    <text evidence="3">Belongs to the archaeal histone HMF family.</text>
</comment>
<proteinExistence type="inferred from homology"/>
<keyword evidence="5" id="KW-0963">Cytoplasm</keyword>
<evidence type="ECO:0000313" key="9">
    <source>
        <dbReference type="Proteomes" id="UP000070035"/>
    </source>
</evidence>
<accession>A0A133V7X4</accession>
<dbReference type="SUPFAM" id="SSF47113">
    <property type="entry name" value="Histone-fold"/>
    <property type="match status" value="1"/>
</dbReference>
<dbReference type="InterPro" id="IPR009072">
    <property type="entry name" value="Histone-fold"/>
</dbReference>
<organism evidence="8 9">
    <name type="scientific">candidate division MSBL1 archaeon SCGC-AAA261F17</name>
    <dbReference type="NCBI Taxonomy" id="1698274"/>
    <lineage>
        <taxon>Archaea</taxon>
        <taxon>Methanobacteriati</taxon>
        <taxon>Methanobacteriota</taxon>
        <taxon>candidate division MSBL1</taxon>
    </lineage>
</organism>
<comment type="caution">
    <text evidence="8">The sequence shown here is derived from an EMBL/GenBank/DDBJ whole genome shotgun (WGS) entry which is preliminary data.</text>
</comment>
<dbReference type="InterPro" id="IPR003958">
    <property type="entry name" value="CBFA_NFYB_domain"/>
</dbReference>
<name>A0A133V7X4_9EURY</name>
<protein>
    <recommendedName>
        <fullName evidence="7">Transcription factor CBF/NF-Y/archaeal histone domain-containing protein</fullName>
    </recommendedName>
</protein>
<evidence type="ECO:0000256" key="2">
    <source>
        <dbReference type="ARBA" id="ARBA00004496"/>
    </source>
</evidence>
<dbReference type="GO" id="GO:0003677">
    <property type="term" value="F:DNA binding"/>
    <property type="evidence" value="ECO:0007669"/>
    <property type="project" value="UniProtKB-KW"/>
</dbReference>
<evidence type="ECO:0000259" key="7">
    <source>
        <dbReference type="Pfam" id="PF00808"/>
    </source>
</evidence>
<dbReference type="CDD" id="cd22909">
    <property type="entry name" value="HFD_archaea_histone-like"/>
    <property type="match status" value="1"/>
</dbReference>
<dbReference type="Pfam" id="PF00808">
    <property type="entry name" value="CBFD_NFYB_HMF"/>
    <property type="match status" value="1"/>
</dbReference>
<dbReference type="PANTHER" id="PTHR47828:SF1">
    <property type="entry name" value="ARCHAEAL HISTONE A"/>
    <property type="match status" value="1"/>
</dbReference>
<evidence type="ECO:0000256" key="1">
    <source>
        <dbReference type="ARBA" id="ARBA00004286"/>
    </source>
</evidence>
<evidence type="ECO:0000256" key="5">
    <source>
        <dbReference type="ARBA" id="ARBA00022490"/>
    </source>
</evidence>
<keyword evidence="9" id="KW-1185">Reference proteome</keyword>
<keyword evidence="6" id="KW-0238">DNA-binding</keyword>
<dbReference type="InterPro" id="IPR050947">
    <property type="entry name" value="Archaeal_histone_HMF"/>
</dbReference>
<dbReference type="EMBL" id="LHXY01000001">
    <property type="protein sequence ID" value="KXB02534.1"/>
    <property type="molecule type" value="Genomic_DNA"/>
</dbReference>